<reference evidence="1" key="1">
    <citation type="submission" date="2023-08" db="EMBL/GenBank/DDBJ databases">
        <title>Functional and genomic diversity of the sorghum phyllosphere microbiome.</title>
        <authorList>
            <person name="Shade A."/>
        </authorList>
    </citation>
    <scope>NUCLEOTIDE SEQUENCE</scope>
    <source>
        <strain evidence="1">SORGH_AS_0885</strain>
    </source>
</reference>
<evidence type="ECO:0000313" key="2">
    <source>
        <dbReference type="Proteomes" id="UP001261666"/>
    </source>
</evidence>
<dbReference type="Proteomes" id="UP001261666">
    <property type="component" value="Unassembled WGS sequence"/>
</dbReference>
<gene>
    <name evidence="1" type="ORF">QE364_003850</name>
</gene>
<accession>A0ACC6IN12</accession>
<proteinExistence type="predicted"/>
<organism evidence="1 2">
    <name type="scientific">Nocardioides zeae</name>
    <dbReference type="NCBI Taxonomy" id="1457234"/>
    <lineage>
        <taxon>Bacteria</taxon>
        <taxon>Bacillati</taxon>
        <taxon>Actinomycetota</taxon>
        <taxon>Actinomycetes</taxon>
        <taxon>Propionibacteriales</taxon>
        <taxon>Nocardioidaceae</taxon>
        <taxon>Nocardioides</taxon>
    </lineage>
</organism>
<evidence type="ECO:0000313" key="1">
    <source>
        <dbReference type="EMBL" id="MDR6212119.1"/>
    </source>
</evidence>
<sequence length="55" mass="6272">MFLTETNTDIHIDIDIIVSTKETSTPPHNQPKPAKEQSRRGKNKQTNSSTYMTHC</sequence>
<keyword evidence="2" id="KW-1185">Reference proteome</keyword>
<protein>
    <submittedName>
        <fullName evidence="1">Uncharacterized protein</fullName>
    </submittedName>
</protein>
<dbReference type="EMBL" id="JAVIZJ010000017">
    <property type="protein sequence ID" value="MDR6212119.1"/>
    <property type="molecule type" value="Genomic_DNA"/>
</dbReference>
<name>A0ACC6IN12_9ACTN</name>
<comment type="caution">
    <text evidence="1">The sequence shown here is derived from an EMBL/GenBank/DDBJ whole genome shotgun (WGS) entry which is preliminary data.</text>
</comment>